<reference evidence="1" key="1">
    <citation type="journal article" date="2021" name="New Phytol.">
        <title>Evolutionary innovations through gain and loss of genes in the ectomycorrhizal Boletales.</title>
        <authorList>
            <person name="Wu G."/>
            <person name="Miyauchi S."/>
            <person name="Morin E."/>
            <person name="Kuo A."/>
            <person name="Drula E."/>
            <person name="Varga T."/>
            <person name="Kohler A."/>
            <person name="Feng B."/>
            <person name="Cao Y."/>
            <person name="Lipzen A."/>
            <person name="Daum C."/>
            <person name="Hundley H."/>
            <person name="Pangilinan J."/>
            <person name="Johnson J."/>
            <person name="Barry K."/>
            <person name="LaButti K."/>
            <person name="Ng V."/>
            <person name="Ahrendt S."/>
            <person name="Min B."/>
            <person name="Choi I.G."/>
            <person name="Park H."/>
            <person name="Plett J.M."/>
            <person name="Magnuson J."/>
            <person name="Spatafora J.W."/>
            <person name="Nagy L.G."/>
            <person name="Henrissat B."/>
            <person name="Grigoriev I.V."/>
            <person name="Yang Z.L."/>
            <person name="Xu J."/>
            <person name="Martin F.M."/>
        </authorList>
    </citation>
    <scope>NUCLEOTIDE SEQUENCE</scope>
    <source>
        <strain evidence="1">ATCC 28755</strain>
    </source>
</reference>
<dbReference type="EMBL" id="MU268011">
    <property type="protein sequence ID" value="KAH7906498.1"/>
    <property type="molecule type" value="Genomic_DNA"/>
</dbReference>
<comment type="caution">
    <text evidence="1">The sequence shown here is derived from an EMBL/GenBank/DDBJ whole genome shotgun (WGS) entry which is preliminary data.</text>
</comment>
<sequence>MRSFGTLSLLFTAALSAFTYAAPASPDASVVLDKVTGVVGDSKPDVLSSALTGRDDTPQSIAVIITTVQAQIQPLTEKLTFINSDDATIDSITPIVAEIKTCLLTATESLKLLNGADISVILAPVEGTVALTVAAVGQLVGGLLCTLFAAIGCLLKVVVGDVRAAVLVLLVDLCGVVAGLLQVVLGLVGGLLAMVLTILTPTVLAVIKLLGSVELLTCLGIQL</sequence>
<evidence type="ECO:0000313" key="2">
    <source>
        <dbReference type="Proteomes" id="UP000790377"/>
    </source>
</evidence>
<organism evidence="1 2">
    <name type="scientific">Hygrophoropsis aurantiaca</name>
    <dbReference type="NCBI Taxonomy" id="72124"/>
    <lineage>
        <taxon>Eukaryota</taxon>
        <taxon>Fungi</taxon>
        <taxon>Dikarya</taxon>
        <taxon>Basidiomycota</taxon>
        <taxon>Agaricomycotina</taxon>
        <taxon>Agaricomycetes</taxon>
        <taxon>Agaricomycetidae</taxon>
        <taxon>Boletales</taxon>
        <taxon>Coniophorineae</taxon>
        <taxon>Hygrophoropsidaceae</taxon>
        <taxon>Hygrophoropsis</taxon>
    </lineage>
</organism>
<proteinExistence type="predicted"/>
<gene>
    <name evidence="1" type="ORF">BJ138DRAFT_1105094</name>
</gene>
<name>A0ACB8A0J2_9AGAM</name>
<protein>
    <submittedName>
        <fullName evidence="1">Uncharacterized protein</fullName>
    </submittedName>
</protein>
<dbReference type="Proteomes" id="UP000790377">
    <property type="component" value="Unassembled WGS sequence"/>
</dbReference>
<keyword evidence="2" id="KW-1185">Reference proteome</keyword>
<accession>A0ACB8A0J2</accession>
<evidence type="ECO:0000313" key="1">
    <source>
        <dbReference type="EMBL" id="KAH7906498.1"/>
    </source>
</evidence>